<keyword evidence="1" id="KW-0472">Membrane</keyword>
<keyword evidence="1" id="KW-1133">Transmembrane helix</keyword>
<dbReference type="OrthoDB" id="2666246at2"/>
<feature type="transmembrane region" description="Helical" evidence="1">
    <location>
        <begin position="110"/>
        <end position="129"/>
    </location>
</feature>
<name>A0A1B1AK09_9PROT</name>
<keyword evidence="1" id="KW-0812">Transmembrane</keyword>
<proteinExistence type="predicted"/>
<evidence type="ECO:0000256" key="1">
    <source>
        <dbReference type="SAM" id="Phobius"/>
    </source>
</evidence>
<feature type="transmembrane region" description="Helical" evidence="1">
    <location>
        <begin position="52"/>
        <end position="73"/>
    </location>
</feature>
<dbReference type="InParanoid" id="A0A1B1AK09"/>
<accession>A0A1B1AK09</accession>
<dbReference type="AlphaFoldDB" id="A0A1B1AK09"/>
<reference evidence="2 3" key="1">
    <citation type="submission" date="2015-11" db="EMBL/GenBank/DDBJ databases">
        <title>Whole-Genome Sequence of Candidatus Oderbacter manganicum from the National Park Lower Oder Valley, Germany.</title>
        <authorList>
            <person name="Braun B."/>
            <person name="Liere K."/>
            <person name="Szewzyk U."/>
        </authorList>
    </citation>
    <scope>NUCLEOTIDE SEQUENCE [LARGE SCALE GENOMIC DNA]</scope>
    <source>
        <strain evidence="2 3">OTSz_A_272</strain>
    </source>
</reference>
<evidence type="ECO:0000313" key="3">
    <source>
        <dbReference type="Proteomes" id="UP000092498"/>
    </source>
</evidence>
<dbReference type="RefSeq" id="WP_066772391.1">
    <property type="nucleotide sequence ID" value="NZ_CP013244.1"/>
</dbReference>
<dbReference type="Proteomes" id="UP000092498">
    <property type="component" value="Chromosome"/>
</dbReference>
<dbReference type="STRING" id="1759059.ATE48_13625"/>
<feature type="transmembrane region" description="Helical" evidence="1">
    <location>
        <begin position="85"/>
        <end position="104"/>
    </location>
</feature>
<dbReference type="EMBL" id="CP013244">
    <property type="protein sequence ID" value="ANP46881.1"/>
    <property type="molecule type" value="Genomic_DNA"/>
</dbReference>
<sequence length="134" mass="14491">MNLLLLASALLGFASAIGHAYLGERFVLAPLFKAPGDNRVLKTATSRRLIRWVWHLPSFAWAQIAGATLWLALDPAAMGERAQTLLLFLGVGVYMTGAVFNAWAMRGPHVGNILLTLASLALWFAITGGSRPFD</sequence>
<organism evidence="2 3">
    <name type="scientific">Candidatus Viadribacter manganicus</name>
    <dbReference type="NCBI Taxonomy" id="1759059"/>
    <lineage>
        <taxon>Bacteria</taxon>
        <taxon>Pseudomonadati</taxon>
        <taxon>Pseudomonadota</taxon>
        <taxon>Alphaproteobacteria</taxon>
        <taxon>Hyphomonadales</taxon>
        <taxon>Hyphomonadaceae</taxon>
        <taxon>Candidatus Viadribacter</taxon>
    </lineage>
</organism>
<dbReference type="KEGG" id="cbot:ATE48_13625"/>
<evidence type="ECO:0000313" key="2">
    <source>
        <dbReference type="EMBL" id="ANP46881.1"/>
    </source>
</evidence>
<keyword evidence="3" id="KW-1185">Reference proteome</keyword>
<gene>
    <name evidence="2" type="ORF">ATE48_13625</name>
</gene>
<protein>
    <submittedName>
        <fullName evidence="2">Uncharacterized protein</fullName>
    </submittedName>
</protein>